<keyword evidence="6 11" id="KW-1133">Transmembrane helix</keyword>
<evidence type="ECO:0000256" key="6">
    <source>
        <dbReference type="ARBA" id="ARBA00022989"/>
    </source>
</evidence>
<comment type="catalytic activity">
    <reaction evidence="10">
        <text>a ubiquinone + NADH + 5 H(+)(in) = a ubiquinol + NAD(+) + 4 H(+)(out)</text>
        <dbReference type="Rhea" id="RHEA:29091"/>
        <dbReference type="Rhea" id="RHEA-COMP:9565"/>
        <dbReference type="Rhea" id="RHEA-COMP:9566"/>
        <dbReference type="ChEBI" id="CHEBI:15378"/>
        <dbReference type="ChEBI" id="CHEBI:16389"/>
        <dbReference type="ChEBI" id="CHEBI:17976"/>
        <dbReference type="ChEBI" id="CHEBI:57540"/>
        <dbReference type="ChEBI" id="CHEBI:57945"/>
        <dbReference type="EC" id="7.1.1.2"/>
    </reaction>
</comment>
<evidence type="ECO:0000256" key="4">
    <source>
        <dbReference type="ARBA" id="ARBA00022692"/>
    </source>
</evidence>
<proteinExistence type="inferred from homology"/>
<feature type="transmembrane region" description="Helical" evidence="11">
    <location>
        <begin position="12"/>
        <end position="28"/>
    </location>
</feature>
<evidence type="ECO:0000256" key="10">
    <source>
        <dbReference type="ARBA" id="ARBA00049551"/>
    </source>
</evidence>
<keyword evidence="7" id="KW-0520">NAD</keyword>
<gene>
    <name evidence="12" type="primary">ND4L</name>
</gene>
<evidence type="ECO:0000313" key="12">
    <source>
        <dbReference type="EMBL" id="QGS65162.1"/>
    </source>
</evidence>
<dbReference type="Gene3D" id="1.10.287.3510">
    <property type="match status" value="1"/>
</dbReference>
<evidence type="ECO:0000256" key="9">
    <source>
        <dbReference type="ARBA" id="ARBA00031586"/>
    </source>
</evidence>
<evidence type="ECO:0000256" key="2">
    <source>
        <dbReference type="ARBA" id="ARBA00010519"/>
    </source>
</evidence>
<name>A0A650DDT0_9MAXI</name>
<accession>A0A650DDT0</accession>
<geneLocation type="mitochondrion" evidence="12"/>
<sequence length="99" mass="10698">MVFLLVTFHGSAYPVGLAIFLSSAAFLYRRSHLLMMLLLMELMSLLSFLALGLIRGNLGHSPVSVVVLLAMLVAEAMLGLGVLVKFSRGADTSQFRGMP</sequence>
<keyword evidence="5" id="KW-1278">Translocase</keyword>
<dbReference type="AlphaFoldDB" id="A0A650DDT0"/>
<keyword evidence="4 11" id="KW-0812">Transmembrane</keyword>
<evidence type="ECO:0000256" key="5">
    <source>
        <dbReference type="ARBA" id="ARBA00022967"/>
    </source>
</evidence>
<comment type="similarity">
    <text evidence="2">Belongs to the complex I subunit 4L family.</text>
</comment>
<evidence type="ECO:0000256" key="7">
    <source>
        <dbReference type="ARBA" id="ARBA00023027"/>
    </source>
</evidence>
<evidence type="ECO:0000256" key="3">
    <source>
        <dbReference type="ARBA" id="ARBA00016612"/>
    </source>
</evidence>
<keyword evidence="8 11" id="KW-0472">Membrane</keyword>
<comment type="subcellular location">
    <subcellularLocation>
        <location evidence="1">Membrane</location>
        <topology evidence="1">Multi-pass membrane protein</topology>
    </subcellularLocation>
</comment>
<dbReference type="GO" id="GO:0008137">
    <property type="term" value="F:NADH dehydrogenase (ubiquinone) activity"/>
    <property type="evidence" value="ECO:0007669"/>
    <property type="project" value="UniProtKB-EC"/>
</dbReference>
<dbReference type="EMBL" id="MK598762">
    <property type="protein sequence ID" value="QGS65162.1"/>
    <property type="molecule type" value="Genomic_DNA"/>
</dbReference>
<keyword evidence="12" id="KW-0496">Mitochondrion</keyword>
<dbReference type="Pfam" id="PF00420">
    <property type="entry name" value="Oxidored_q2"/>
    <property type="match status" value="1"/>
</dbReference>
<organism evidence="12">
    <name type="scientific">Tigriopus kingsejongensis</name>
    <dbReference type="NCBI Taxonomy" id="1133412"/>
    <lineage>
        <taxon>Eukaryota</taxon>
        <taxon>Metazoa</taxon>
        <taxon>Ecdysozoa</taxon>
        <taxon>Arthropoda</taxon>
        <taxon>Crustacea</taxon>
        <taxon>Multicrustacea</taxon>
        <taxon>Hexanauplia</taxon>
        <taxon>Copepoda</taxon>
        <taxon>Harpacticoida</taxon>
        <taxon>Harpacticidae</taxon>
        <taxon>Tigriopus</taxon>
    </lineage>
</organism>
<reference evidence="12" key="1">
    <citation type="journal article" date="2019" name="Mitochondrial DNA Part B Resour">
        <title>Complete mitochondrial genome of the Antarctic copepod Tigriopus kingsejongenesis (Harpacticoida, Harpacticidae).</title>
        <authorList>
            <person name="Hwang D.-S."/>
            <person name="Choi B.-S."/>
            <person name="Lee M.-C."/>
            <person name="Han J."/>
            <person name="Kim S."/>
            <person name="Lee J.-S."/>
        </authorList>
    </citation>
    <scope>NUCLEOTIDE SEQUENCE</scope>
</reference>
<evidence type="ECO:0000256" key="8">
    <source>
        <dbReference type="ARBA" id="ARBA00023136"/>
    </source>
</evidence>
<dbReference type="GO" id="GO:0016020">
    <property type="term" value="C:membrane"/>
    <property type="evidence" value="ECO:0007669"/>
    <property type="project" value="UniProtKB-SubCell"/>
</dbReference>
<dbReference type="InterPro" id="IPR039428">
    <property type="entry name" value="NUOK/Mnh_C1-like"/>
</dbReference>
<protein>
    <recommendedName>
        <fullName evidence="3">NADH-ubiquinone oxidoreductase chain 4L</fullName>
    </recommendedName>
    <alternativeName>
        <fullName evidence="9">NADH dehydrogenase subunit 4L</fullName>
    </alternativeName>
</protein>
<evidence type="ECO:0000256" key="1">
    <source>
        <dbReference type="ARBA" id="ARBA00004141"/>
    </source>
</evidence>
<feature type="transmembrane region" description="Helical" evidence="11">
    <location>
        <begin position="33"/>
        <end position="54"/>
    </location>
</feature>
<feature type="transmembrane region" description="Helical" evidence="11">
    <location>
        <begin position="66"/>
        <end position="86"/>
    </location>
</feature>
<evidence type="ECO:0000256" key="11">
    <source>
        <dbReference type="SAM" id="Phobius"/>
    </source>
</evidence>